<evidence type="ECO:0000313" key="1">
    <source>
        <dbReference type="EMBL" id="ORY05583.1"/>
    </source>
</evidence>
<accession>A0A1Y1Z5Q0</accession>
<proteinExistence type="predicted"/>
<sequence length="146" mass="16523">MSTPGYPPGSAEYVQFLLKTCSHSPKLEPSRESRVPFHLGFFFHDIDKAKEMTRNYTYYGGGPKDETQWYSRANQASLDSAFEPVFNLDTARLCKDCYKLAVPDGFDTWSMPYNLENGAAQGPEFNRYGYLPLQLVPGPDNTLVPH</sequence>
<dbReference type="EMBL" id="MCFA01000124">
    <property type="protein sequence ID" value="ORY05583.1"/>
    <property type="molecule type" value="Genomic_DNA"/>
</dbReference>
<dbReference type="OrthoDB" id="5357217at2759"/>
<evidence type="ECO:0000313" key="2">
    <source>
        <dbReference type="Proteomes" id="UP000193144"/>
    </source>
</evidence>
<dbReference type="Proteomes" id="UP000193144">
    <property type="component" value="Unassembled WGS sequence"/>
</dbReference>
<protein>
    <submittedName>
        <fullName evidence="1">Uncharacterized protein</fullName>
    </submittedName>
</protein>
<dbReference type="AlphaFoldDB" id="A0A1Y1Z5Q0"/>
<gene>
    <name evidence="1" type="ORF">BCR34DRAFT_571913</name>
</gene>
<organism evidence="1 2">
    <name type="scientific">Clohesyomyces aquaticus</name>
    <dbReference type="NCBI Taxonomy" id="1231657"/>
    <lineage>
        <taxon>Eukaryota</taxon>
        <taxon>Fungi</taxon>
        <taxon>Dikarya</taxon>
        <taxon>Ascomycota</taxon>
        <taxon>Pezizomycotina</taxon>
        <taxon>Dothideomycetes</taxon>
        <taxon>Pleosporomycetidae</taxon>
        <taxon>Pleosporales</taxon>
        <taxon>Lindgomycetaceae</taxon>
        <taxon>Clohesyomyces</taxon>
    </lineage>
</organism>
<keyword evidence="2" id="KW-1185">Reference proteome</keyword>
<reference evidence="1 2" key="1">
    <citation type="submission" date="2016-07" db="EMBL/GenBank/DDBJ databases">
        <title>Pervasive Adenine N6-methylation of Active Genes in Fungi.</title>
        <authorList>
            <consortium name="DOE Joint Genome Institute"/>
            <person name="Mondo S.J."/>
            <person name="Dannebaum R.O."/>
            <person name="Kuo R.C."/>
            <person name="Labutti K."/>
            <person name="Haridas S."/>
            <person name="Kuo A."/>
            <person name="Salamov A."/>
            <person name="Ahrendt S.R."/>
            <person name="Lipzen A."/>
            <person name="Sullivan W."/>
            <person name="Andreopoulos W.B."/>
            <person name="Clum A."/>
            <person name="Lindquist E."/>
            <person name="Daum C."/>
            <person name="Ramamoorthy G.K."/>
            <person name="Gryganskyi A."/>
            <person name="Culley D."/>
            <person name="Magnuson J.K."/>
            <person name="James T.Y."/>
            <person name="O'Malley M.A."/>
            <person name="Stajich J.E."/>
            <person name="Spatafora J.W."/>
            <person name="Visel A."/>
            <person name="Grigoriev I.V."/>
        </authorList>
    </citation>
    <scope>NUCLEOTIDE SEQUENCE [LARGE SCALE GENOMIC DNA]</scope>
    <source>
        <strain evidence="1 2">CBS 115471</strain>
    </source>
</reference>
<comment type="caution">
    <text evidence="1">The sequence shown here is derived from an EMBL/GenBank/DDBJ whole genome shotgun (WGS) entry which is preliminary data.</text>
</comment>
<name>A0A1Y1Z5Q0_9PLEO</name>